<keyword evidence="15" id="KW-0325">Glycoprotein</keyword>
<evidence type="ECO:0000256" key="16">
    <source>
        <dbReference type="SAM" id="Coils"/>
    </source>
</evidence>
<evidence type="ECO:0000256" key="8">
    <source>
        <dbReference type="ARBA" id="ARBA00022803"/>
    </source>
</evidence>
<keyword evidence="7" id="KW-0677">Repeat</keyword>
<keyword evidence="11" id="KW-0223">Dioxygenase</keyword>
<comment type="similarity">
    <text evidence="3">Belongs to the leprecan family.</text>
</comment>
<evidence type="ECO:0000256" key="15">
    <source>
        <dbReference type="ARBA" id="ARBA00023180"/>
    </source>
</evidence>
<dbReference type="Proteomes" id="UP000694424">
    <property type="component" value="Unplaced"/>
</dbReference>
<dbReference type="AlphaFoldDB" id="A0A8B9Q0X6"/>
<dbReference type="SUPFAM" id="SSF48452">
    <property type="entry name" value="TPR-like"/>
    <property type="match status" value="1"/>
</dbReference>
<evidence type="ECO:0000256" key="6">
    <source>
        <dbReference type="ARBA" id="ARBA00022729"/>
    </source>
</evidence>
<keyword evidence="9" id="KW-0256">Endoplasmic reticulum</keyword>
<keyword evidence="8" id="KW-0802">TPR repeat</keyword>
<evidence type="ECO:0000256" key="17">
    <source>
        <dbReference type="SAM" id="MobiDB-lite"/>
    </source>
</evidence>
<evidence type="ECO:0000256" key="11">
    <source>
        <dbReference type="ARBA" id="ARBA00022964"/>
    </source>
</evidence>
<dbReference type="PROSITE" id="PS51471">
    <property type="entry name" value="FE2OG_OXY"/>
    <property type="match status" value="1"/>
</dbReference>
<dbReference type="Pfam" id="PF13640">
    <property type="entry name" value="2OG-FeII_Oxy_3"/>
    <property type="match status" value="1"/>
</dbReference>
<feature type="region of interest" description="Disordered" evidence="17">
    <location>
        <begin position="571"/>
        <end position="597"/>
    </location>
</feature>
<reference evidence="19" key="1">
    <citation type="submission" date="2025-08" db="UniProtKB">
        <authorList>
            <consortium name="Ensembl"/>
        </authorList>
    </citation>
    <scope>IDENTIFICATION</scope>
</reference>
<evidence type="ECO:0000256" key="9">
    <source>
        <dbReference type="ARBA" id="ARBA00022824"/>
    </source>
</evidence>
<evidence type="ECO:0000256" key="4">
    <source>
        <dbReference type="ARBA" id="ARBA00012262"/>
    </source>
</evidence>
<dbReference type="InterPro" id="IPR011990">
    <property type="entry name" value="TPR-like_helical_dom_sf"/>
</dbReference>
<evidence type="ECO:0000256" key="13">
    <source>
        <dbReference type="ARBA" id="ARBA00023004"/>
    </source>
</evidence>
<keyword evidence="13" id="KW-0408">Iron</keyword>
<dbReference type="EC" id="1.14.11.7" evidence="4"/>
<proteinExistence type="inferred from homology"/>
<feature type="coiled-coil region" evidence="16">
    <location>
        <begin position="293"/>
        <end position="320"/>
    </location>
</feature>
<protein>
    <recommendedName>
        <fullName evidence="4">procollagen-proline 3-dioxygenase</fullName>
        <ecNumber evidence="4">1.14.11.7</ecNumber>
    </recommendedName>
</protein>
<dbReference type="GO" id="GO:0005783">
    <property type="term" value="C:endoplasmic reticulum"/>
    <property type="evidence" value="ECO:0007669"/>
    <property type="project" value="TreeGrafter"/>
</dbReference>
<keyword evidence="20" id="KW-1185">Reference proteome</keyword>
<dbReference type="SMART" id="SM00702">
    <property type="entry name" value="P4Hc"/>
    <property type="match status" value="1"/>
</dbReference>
<organism evidence="19 20">
    <name type="scientific">Apteryx owenii</name>
    <name type="common">Little spotted kiwi</name>
    <dbReference type="NCBI Taxonomy" id="8824"/>
    <lineage>
        <taxon>Eukaryota</taxon>
        <taxon>Metazoa</taxon>
        <taxon>Chordata</taxon>
        <taxon>Craniata</taxon>
        <taxon>Vertebrata</taxon>
        <taxon>Euteleostomi</taxon>
        <taxon>Archelosauria</taxon>
        <taxon>Archosauria</taxon>
        <taxon>Dinosauria</taxon>
        <taxon>Saurischia</taxon>
        <taxon>Theropoda</taxon>
        <taxon>Coelurosauria</taxon>
        <taxon>Aves</taxon>
        <taxon>Palaeognathae</taxon>
        <taxon>Apterygiformes</taxon>
        <taxon>Apterygidae</taxon>
        <taxon>Apteryx</taxon>
    </lineage>
</organism>
<reference evidence="19" key="2">
    <citation type="submission" date="2025-09" db="UniProtKB">
        <authorList>
            <consortium name="Ensembl"/>
        </authorList>
    </citation>
    <scope>IDENTIFICATION</scope>
</reference>
<feature type="domain" description="Fe2OG dioxygenase" evidence="18">
    <location>
        <begin position="358"/>
        <end position="549"/>
    </location>
</feature>
<dbReference type="InterPro" id="IPR006620">
    <property type="entry name" value="Pro_4_hyd_alph"/>
</dbReference>
<accession>A0A8B9Q0X6</accession>
<evidence type="ECO:0000256" key="2">
    <source>
        <dbReference type="ARBA" id="ARBA00001962"/>
    </source>
</evidence>
<dbReference type="Gene3D" id="1.25.40.10">
    <property type="entry name" value="Tetratricopeptide repeat domain"/>
    <property type="match status" value="2"/>
</dbReference>
<evidence type="ECO:0000256" key="1">
    <source>
        <dbReference type="ARBA" id="ARBA00001961"/>
    </source>
</evidence>
<dbReference type="GO" id="GO:0019797">
    <property type="term" value="F:procollagen-proline 3-dioxygenase activity"/>
    <property type="evidence" value="ECO:0007669"/>
    <property type="project" value="UniProtKB-EC"/>
</dbReference>
<keyword evidence="14 16" id="KW-0175">Coiled coil</keyword>
<evidence type="ECO:0000313" key="20">
    <source>
        <dbReference type="Proteomes" id="UP000694424"/>
    </source>
</evidence>
<evidence type="ECO:0000259" key="18">
    <source>
        <dbReference type="PROSITE" id="PS51471"/>
    </source>
</evidence>
<keyword evidence="10" id="KW-0847">Vitamin C</keyword>
<dbReference type="Gene3D" id="2.60.120.620">
    <property type="entry name" value="q2cbj1_9rhob like domain"/>
    <property type="match status" value="1"/>
</dbReference>
<evidence type="ECO:0000256" key="12">
    <source>
        <dbReference type="ARBA" id="ARBA00023002"/>
    </source>
</evidence>
<dbReference type="PANTHER" id="PTHR14049:SF5">
    <property type="entry name" value="PROLYL 3-HYDROXYLASE 1"/>
    <property type="match status" value="1"/>
</dbReference>
<keyword evidence="6" id="KW-0732">Signal</keyword>
<keyword evidence="5" id="KW-0479">Metal-binding</keyword>
<dbReference type="GO" id="GO:0031418">
    <property type="term" value="F:L-ascorbic acid binding"/>
    <property type="evidence" value="ECO:0007669"/>
    <property type="project" value="UniProtKB-KW"/>
</dbReference>
<dbReference type="InterPro" id="IPR044862">
    <property type="entry name" value="Pro_4_hyd_alph_FE2OG_OXY"/>
</dbReference>
<sequence length="597" mass="66891">MISPPRVKPEPNRTTDPGKACSWSRLPYNYLQVAYFKINQIAKAVAAAHTFFVANPEHAEMRQNLEYYQMMAGVKEADFADLEARPHLTEFRLGVRFYTEEQPAAAILHLEKALEEYFVADTECRALCEGPYDYEGYNYLEYNADLFQAMTDHYMQVLGCKQGCVTELASQPGRDKPLEDFLPSHFNYLQFAYYNNGNYEKAIECAKTYLLFFPNDEVMNQNLAYYTAVLGENLAGPIEPREAYHQRSLMEKELLFFSYDVFGIPFVDPDTWTPEEVIPKRLREKQKVERETAARISQEIGNLMKEIETLVEEKAKESADMSKFIREGGPLVYEGASVTMNSKALNGSQRVVVDGVLSAEECRELQRLTNAAASAGDGYRGKTSPHTPSETFYGVTVLKALKLGQEGKVPLQSAYLYYNVTEKVRHMMESYFRLEVPLHFSYSHLVCRTAIDGSPASGFCCGDGCDLSPAWGDGCHLHLSPAFSAILYLNGDFEGGAFYFTELDAKTETAEVQPQCGRAVGFSSGSENPHGVKAVTKGQRCAIALWFTLDPRHSERERVQADDLVKMLFGAEEADFPPENEPPAATAAPGTQGKDEL</sequence>
<name>A0A8B9Q0X6_APTOW</name>
<dbReference type="GO" id="GO:0005506">
    <property type="term" value="F:iron ion binding"/>
    <property type="evidence" value="ECO:0007669"/>
    <property type="project" value="InterPro"/>
</dbReference>
<dbReference type="FunFam" id="2.60.120.620:FF:000003">
    <property type="entry name" value="Prolyl 3-hydroxylase 2"/>
    <property type="match status" value="1"/>
</dbReference>
<evidence type="ECO:0000313" key="19">
    <source>
        <dbReference type="Ensembl" id="ENSAOWP00000017666.1"/>
    </source>
</evidence>
<dbReference type="InterPro" id="IPR005123">
    <property type="entry name" value="Oxoglu/Fe-dep_dioxygenase_dom"/>
</dbReference>
<evidence type="ECO:0000256" key="10">
    <source>
        <dbReference type="ARBA" id="ARBA00022896"/>
    </source>
</evidence>
<dbReference type="InterPro" id="IPR056585">
    <property type="entry name" value="Leprecan_dom"/>
</dbReference>
<comment type="cofactor">
    <cofactor evidence="1">
        <name>L-ascorbate</name>
        <dbReference type="ChEBI" id="CHEBI:38290"/>
    </cofactor>
</comment>
<dbReference type="GO" id="GO:0032963">
    <property type="term" value="P:collagen metabolic process"/>
    <property type="evidence" value="ECO:0007669"/>
    <property type="project" value="InterPro"/>
</dbReference>
<dbReference type="InterPro" id="IPR039575">
    <property type="entry name" value="P3H"/>
</dbReference>
<keyword evidence="12" id="KW-0560">Oxidoreductase</keyword>
<evidence type="ECO:0000256" key="5">
    <source>
        <dbReference type="ARBA" id="ARBA00022723"/>
    </source>
</evidence>
<evidence type="ECO:0000256" key="7">
    <source>
        <dbReference type="ARBA" id="ARBA00022737"/>
    </source>
</evidence>
<evidence type="ECO:0000256" key="14">
    <source>
        <dbReference type="ARBA" id="ARBA00023054"/>
    </source>
</evidence>
<evidence type="ECO:0000256" key="3">
    <source>
        <dbReference type="ARBA" id="ARBA00006487"/>
    </source>
</evidence>
<dbReference type="Pfam" id="PF23557">
    <property type="entry name" value="TPR_leprecan"/>
    <property type="match status" value="1"/>
</dbReference>
<dbReference type="Ensembl" id="ENSAOWT00000020052.1">
    <property type="protein sequence ID" value="ENSAOWP00000017666.1"/>
    <property type="gene ID" value="ENSAOWG00000012023.1"/>
</dbReference>
<comment type="cofactor">
    <cofactor evidence="2">
        <name>Fe cation</name>
        <dbReference type="ChEBI" id="CHEBI:24875"/>
    </cofactor>
</comment>
<dbReference type="PANTHER" id="PTHR14049">
    <property type="entry name" value="LEPRECAN 1"/>
    <property type="match status" value="1"/>
</dbReference>